<name>A0ACB9CY15_CICIN</name>
<gene>
    <name evidence="1" type="ORF">L2E82_29637</name>
</gene>
<keyword evidence="2" id="KW-1185">Reference proteome</keyword>
<evidence type="ECO:0000313" key="1">
    <source>
        <dbReference type="EMBL" id="KAI3739238.1"/>
    </source>
</evidence>
<dbReference type="EMBL" id="CM042013">
    <property type="protein sequence ID" value="KAI3739238.1"/>
    <property type="molecule type" value="Genomic_DNA"/>
</dbReference>
<reference evidence="1 2" key="2">
    <citation type="journal article" date="2022" name="Mol. Ecol. Resour.">
        <title>The genomes of chicory, endive, great burdock and yacon provide insights into Asteraceae paleo-polyploidization history and plant inulin production.</title>
        <authorList>
            <person name="Fan W."/>
            <person name="Wang S."/>
            <person name="Wang H."/>
            <person name="Wang A."/>
            <person name="Jiang F."/>
            <person name="Liu H."/>
            <person name="Zhao H."/>
            <person name="Xu D."/>
            <person name="Zhang Y."/>
        </authorList>
    </citation>
    <scope>NUCLEOTIDE SEQUENCE [LARGE SCALE GENOMIC DNA]</scope>
    <source>
        <strain evidence="2">cv. Punajuju</strain>
        <tissue evidence="1">Leaves</tissue>
    </source>
</reference>
<sequence length="75" mass="8442">MRYTGEVKISLSFSLSLFHLPTETNITKVLCRCFIIITLFQSTSLIAAASSNYKANYLFCLCNSSFTCIANNHHK</sequence>
<reference evidence="2" key="1">
    <citation type="journal article" date="2022" name="Mol. Ecol. Resour.">
        <title>The genomes of chicory, endive, great burdock and yacon provide insights into Asteraceae palaeo-polyploidization history and plant inulin production.</title>
        <authorList>
            <person name="Fan W."/>
            <person name="Wang S."/>
            <person name="Wang H."/>
            <person name="Wang A."/>
            <person name="Jiang F."/>
            <person name="Liu H."/>
            <person name="Zhao H."/>
            <person name="Xu D."/>
            <person name="Zhang Y."/>
        </authorList>
    </citation>
    <scope>NUCLEOTIDE SEQUENCE [LARGE SCALE GENOMIC DNA]</scope>
    <source>
        <strain evidence="2">cv. Punajuju</strain>
    </source>
</reference>
<protein>
    <submittedName>
        <fullName evidence="1">Uncharacterized protein</fullName>
    </submittedName>
</protein>
<accession>A0ACB9CY15</accession>
<evidence type="ECO:0000313" key="2">
    <source>
        <dbReference type="Proteomes" id="UP001055811"/>
    </source>
</evidence>
<proteinExistence type="predicted"/>
<comment type="caution">
    <text evidence="1">The sequence shown here is derived from an EMBL/GenBank/DDBJ whole genome shotgun (WGS) entry which is preliminary data.</text>
</comment>
<dbReference type="Proteomes" id="UP001055811">
    <property type="component" value="Linkage Group LG05"/>
</dbReference>
<organism evidence="1 2">
    <name type="scientific">Cichorium intybus</name>
    <name type="common">Chicory</name>
    <dbReference type="NCBI Taxonomy" id="13427"/>
    <lineage>
        <taxon>Eukaryota</taxon>
        <taxon>Viridiplantae</taxon>
        <taxon>Streptophyta</taxon>
        <taxon>Embryophyta</taxon>
        <taxon>Tracheophyta</taxon>
        <taxon>Spermatophyta</taxon>
        <taxon>Magnoliopsida</taxon>
        <taxon>eudicotyledons</taxon>
        <taxon>Gunneridae</taxon>
        <taxon>Pentapetalae</taxon>
        <taxon>asterids</taxon>
        <taxon>campanulids</taxon>
        <taxon>Asterales</taxon>
        <taxon>Asteraceae</taxon>
        <taxon>Cichorioideae</taxon>
        <taxon>Cichorieae</taxon>
        <taxon>Cichoriinae</taxon>
        <taxon>Cichorium</taxon>
    </lineage>
</organism>